<gene>
    <name evidence="1" type="ORF">FRZ06_10315</name>
</gene>
<protein>
    <submittedName>
        <fullName evidence="1">Helix-turn-helix domain-containing protein</fullName>
    </submittedName>
</protein>
<name>A0ACD1AB51_9FIRM</name>
<evidence type="ECO:0000313" key="1">
    <source>
        <dbReference type="EMBL" id="QOX63712.1"/>
    </source>
</evidence>
<dbReference type="Proteomes" id="UP000594014">
    <property type="component" value="Chromosome"/>
</dbReference>
<reference evidence="1" key="1">
    <citation type="submission" date="2019-08" db="EMBL/GenBank/DDBJ databases">
        <title>Genome sequence of Clostridiales bacterium MT110.</title>
        <authorList>
            <person name="Cao J."/>
        </authorList>
    </citation>
    <scope>NUCLEOTIDE SEQUENCE</scope>
    <source>
        <strain evidence="1">MT110</strain>
    </source>
</reference>
<proteinExistence type="predicted"/>
<keyword evidence="2" id="KW-1185">Reference proteome</keyword>
<sequence>MDVNLIVAENFKAIRENKKLSLDQVAKLTGVSKSMLGQIERGEVNPTIAVVWKIANGLKISFTSLLDHVKNDVELVKKEEISPLVEDEGKFINYPVFHFDESRKFEQYIIEIKPGGSIKSEPHLMGTEEFVTAFDGEVVINVAGRDFKLSDKDSIHFRSDTTHSYRNDGDQPVTLHMTIYYN</sequence>
<organism evidence="1 2">
    <name type="scientific">Anoxybacterium hadale</name>
    <dbReference type="NCBI Taxonomy" id="3408580"/>
    <lineage>
        <taxon>Bacteria</taxon>
        <taxon>Bacillati</taxon>
        <taxon>Bacillota</taxon>
        <taxon>Clostridia</taxon>
        <taxon>Peptostreptococcales</taxon>
        <taxon>Anaerovoracaceae</taxon>
        <taxon>Anoxybacterium</taxon>
    </lineage>
</organism>
<accession>A0ACD1AB51</accession>
<evidence type="ECO:0000313" key="2">
    <source>
        <dbReference type="Proteomes" id="UP000594014"/>
    </source>
</evidence>
<dbReference type="EMBL" id="CP042469">
    <property type="protein sequence ID" value="QOX63712.1"/>
    <property type="molecule type" value="Genomic_DNA"/>
</dbReference>